<organism evidence="1 2">
    <name type="scientific">Metarhizobium album</name>
    <dbReference type="NCBI Taxonomy" id="2182425"/>
    <lineage>
        <taxon>Bacteria</taxon>
        <taxon>Pseudomonadati</taxon>
        <taxon>Pseudomonadota</taxon>
        <taxon>Alphaproteobacteria</taxon>
        <taxon>Hyphomicrobiales</taxon>
        <taxon>Rhizobiaceae</taxon>
        <taxon>Metarhizobium</taxon>
    </lineage>
</organism>
<sequence length="69" mass="8041">MSEEEFQQRFVAHMLAQAGIVHFEDGTPVRYYAEEMAQIYWQDPDFETMSPEDCAEDDMAGWETAEEAE</sequence>
<keyword evidence="2" id="KW-1185">Reference proteome</keyword>
<dbReference type="AlphaFoldDB" id="A0A2U2DR50"/>
<protein>
    <submittedName>
        <fullName evidence="1">Uncharacterized protein</fullName>
    </submittedName>
</protein>
<gene>
    <name evidence="1" type="ORF">DEM27_13980</name>
</gene>
<dbReference type="Proteomes" id="UP000245252">
    <property type="component" value="Unassembled WGS sequence"/>
</dbReference>
<comment type="caution">
    <text evidence="1">The sequence shown here is derived from an EMBL/GenBank/DDBJ whole genome shotgun (WGS) entry which is preliminary data.</text>
</comment>
<reference evidence="1 2" key="1">
    <citation type="submission" date="2018-05" db="EMBL/GenBank/DDBJ databases">
        <title>The draft genome of strain NS-104.</title>
        <authorList>
            <person name="Hang P."/>
            <person name="Jiang J."/>
        </authorList>
    </citation>
    <scope>NUCLEOTIDE SEQUENCE [LARGE SCALE GENOMIC DNA]</scope>
    <source>
        <strain evidence="1 2">NS-104</strain>
    </source>
</reference>
<evidence type="ECO:0000313" key="2">
    <source>
        <dbReference type="Proteomes" id="UP000245252"/>
    </source>
</evidence>
<dbReference type="OrthoDB" id="7596689at2"/>
<proteinExistence type="predicted"/>
<dbReference type="EMBL" id="QFBC01000005">
    <property type="protein sequence ID" value="PWE55777.1"/>
    <property type="molecule type" value="Genomic_DNA"/>
</dbReference>
<accession>A0A2U2DR50</accession>
<dbReference type="RefSeq" id="WP_109458855.1">
    <property type="nucleotide sequence ID" value="NZ_QFBC01000005.1"/>
</dbReference>
<evidence type="ECO:0000313" key="1">
    <source>
        <dbReference type="EMBL" id="PWE55777.1"/>
    </source>
</evidence>
<name>A0A2U2DR50_9HYPH</name>